<proteinExistence type="predicted"/>
<dbReference type="Pfam" id="PF01726">
    <property type="entry name" value="LexA_DNA_bind"/>
    <property type="match status" value="1"/>
</dbReference>
<protein>
    <recommendedName>
        <fullName evidence="1">LexA repressor DNA-binding domain-containing protein</fullName>
    </recommendedName>
</protein>
<evidence type="ECO:0000313" key="2">
    <source>
        <dbReference type="EMBL" id="WEK05738.1"/>
    </source>
</evidence>
<reference evidence="2" key="1">
    <citation type="submission" date="2023-03" db="EMBL/GenBank/DDBJ databases">
        <title>Andean soil-derived lignocellulolytic bacterial consortium as a source of novel taxa and putative plastic-active enzymes.</title>
        <authorList>
            <person name="Diaz-Garcia L."/>
            <person name="Chuvochina M."/>
            <person name="Feuerriegel G."/>
            <person name="Bunk B."/>
            <person name="Sproer C."/>
            <person name="Streit W.R."/>
            <person name="Rodriguez L.M."/>
            <person name="Overmann J."/>
            <person name="Jimenez D.J."/>
        </authorList>
    </citation>
    <scope>NUCLEOTIDE SEQUENCE</scope>
    <source>
        <strain evidence="2">MAG 4196</strain>
    </source>
</reference>
<dbReference type="GO" id="GO:0004252">
    <property type="term" value="F:serine-type endopeptidase activity"/>
    <property type="evidence" value="ECO:0007669"/>
    <property type="project" value="InterPro"/>
</dbReference>
<feature type="domain" description="LexA repressor DNA-binding" evidence="1">
    <location>
        <begin position="48"/>
        <end position="104"/>
    </location>
</feature>
<dbReference type="Proteomes" id="UP001217476">
    <property type="component" value="Chromosome"/>
</dbReference>
<accession>A0AAJ6B2R3</accession>
<sequence>MTRPADIPEDVYERAAILCDRYRDEQDDIVFVSRILMEVDPLRARRMGLTTRQAEVLDYIEKYQVEHPNSSPAYSQIAKDLGLVSKGNVHRLVHALADRGAISLGASRAQSISIVGRA</sequence>
<name>A0AAJ6B2R3_9HYPH</name>
<organism evidence="2 3">
    <name type="scientific">Candidatus Devosia phytovorans</name>
    <dbReference type="NCBI Taxonomy" id="3121372"/>
    <lineage>
        <taxon>Bacteria</taxon>
        <taxon>Pseudomonadati</taxon>
        <taxon>Pseudomonadota</taxon>
        <taxon>Alphaproteobacteria</taxon>
        <taxon>Hyphomicrobiales</taxon>
        <taxon>Devosiaceae</taxon>
        <taxon>Devosia</taxon>
    </lineage>
</organism>
<dbReference type="SUPFAM" id="SSF46785">
    <property type="entry name" value="Winged helix' DNA-binding domain"/>
    <property type="match status" value="1"/>
</dbReference>
<dbReference type="EMBL" id="CP119312">
    <property type="protein sequence ID" value="WEK05738.1"/>
    <property type="molecule type" value="Genomic_DNA"/>
</dbReference>
<gene>
    <name evidence="2" type="ORF">P0Y65_05645</name>
</gene>
<dbReference type="GO" id="GO:0006508">
    <property type="term" value="P:proteolysis"/>
    <property type="evidence" value="ECO:0007669"/>
    <property type="project" value="InterPro"/>
</dbReference>
<dbReference type="InterPro" id="IPR036388">
    <property type="entry name" value="WH-like_DNA-bd_sf"/>
</dbReference>
<dbReference type="InterPro" id="IPR036390">
    <property type="entry name" value="WH_DNA-bd_sf"/>
</dbReference>
<evidence type="ECO:0000259" key="1">
    <source>
        <dbReference type="Pfam" id="PF01726"/>
    </source>
</evidence>
<dbReference type="Gene3D" id="1.10.10.10">
    <property type="entry name" value="Winged helix-like DNA-binding domain superfamily/Winged helix DNA-binding domain"/>
    <property type="match status" value="1"/>
</dbReference>
<dbReference type="AlphaFoldDB" id="A0AAJ6B2R3"/>
<evidence type="ECO:0000313" key="3">
    <source>
        <dbReference type="Proteomes" id="UP001217476"/>
    </source>
</evidence>
<dbReference type="InterPro" id="IPR006199">
    <property type="entry name" value="LexA_DNA-bd_dom"/>
</dbReference>